<dbReference type="InterPro" id="IPR011009">
    <property type="entry name" value="Kinase-like_dom_sf"/>
</dbReference>
<dbReference type="RefSeq" id="WP_151692397.1">
    <property type="nucleotide sequence ID" value="NZ_BMGX01000002.1"/>
</dbReference>
<name>A0A6L3ZJB0_9FLAO</name>
<keyword evidence="3" id="KW-1185">Reference proteome</keyword>
<comment type="caution">
    <text evidence="2">The sequence shown here is derived from an EMBL/GenBank/DDBJ whole genome shotgun (WGS) entry which is preliminary data.</text>
</comment>
<sequence>MKEQDKIPTSRGARTGRFIKTGAQIGGNYLKHYAKKLVNSEASDEDLHKANAQDIYGALSELKGSALKVAQMMSMDQGILPEAYTNQFSLAQYSAPPLSYPLVVRTFQKAFQKSPTDVFDTFSKSAISAASMGQVHRAELDGKLLAVKIQYPGVQDSLESDMRIVKPMAARLFQLNNSDIDHYLEEVAGRMKEECDYSLELKRSVEISKACAHISGLTFPTYYPELSSDRILTMDWMEGVHLKEFTESNPSYEVRQKVGQALWDFYDYQIHELKSLHADPHPGNFLIREDGTVGVIDFGCVKNLPEKFYHSFFKLTDAEILTNDQKLDDALLELEFYNESDDLELKEFISSTMREFLSLLGRPFMEEKFDFGDESYIKAVFELGQRFGKDSKIRKIGAGRGPADAIYLNRTYFGLYTLLNRLGVQVRTSRNK</sequence>
<organism evidence="2 3">
    <name type="scientific">Phaeocystidibacter marisrubri</name>
    <dbReference type="NCBI Taxonomy" id="1577780"/>
    <lineage>
        <taxon>Bacteria</taxon>
        <taxon>Pseudomonadati</taxon>
        <taxon>Bacteroidota</taxon>
        <taxon>Flavobacteriia</taxon>
        <taxon>Flavobacteriales</taxon>
        <taxon>Phaeocystidibacteraceae</taxon>
        <taxon>Phaeocystidibacter</taxon>
    </lineage>
</organism>
<feature type="domain" description="ABC1 atypical kinase-like" evidence="1">
    <location>
        <begin position="92"/>
        <end position="325"/>
    </location>
</feature>
<reference evidence="2 3" key="1">
    <citation type="submission" date="2019-10" db="EMBL/GenBank/DDBJ databases">
        <title>Genome sequence of Phaeocystidibacter marisrubri JCM30614 (type strain).</title>
        <authorList>
            <person name="Bowman J.P."/>
        </authorList>
    </citation>
    <scope>NUCLEOTIDE SEQUENCE [LARGE SCALE GENOMIC DNA]</scope>
    <source>
        <strain evidence="2 3">JCM 30614</strain>
    </source>
</reference>
<dbReference type="InterPro" id="IPR034646">
    <property type="entry name" value="ADCK3_dom"/>
</dbReference>
<dbReference type="AlphaFoldDB" id="A0A6L3ZJB0"/>
<evidence type="ECO:0000313" key="3">
    <source>
        <dbReference type="Proteomes" id="UP000484164"/>
    </source>
</evidence>
<dbReference type="Proteomes" id="UP000484164">
    <property type="component" value="Unassembled WGS sequence"/>
</dbReference>
<dbReference type="PANTHER" id="PTHR43173">
    <property type="entry name" value="ABC1 FAMILY PROTEIN"/>
    <property type="match status" value="1"/>
</dbReference>
<accession>A0A6L3ZJB0</accession>
<dbReference type="PANTHER" id="PTHR43173:SF19">
    <property type="entry name" value="AARF DOMAIN-CONTAINING PROTEIN KINASE 1"/>
    <property type="match status" value="1"/>
</dbReference>
<evidence type="ECO:0000313" key="2">
    <source>
        <dbReference type="EMBL" id="KAB2817709.1"/>
    </source>
</evidence>
<keyword evidence="2" id="KW-0808">Transferase</keyword>
<dbReference type="CDD" id="cd13970">
    <property type="entry name" value="ABC1_ADCK3"/>
    <property type="match status" value="1"/>
</dbReference>
<evidence type="ECO:0000259" key="1">
    <source>
        <dbReference type="Pfam" id="PF03109"/>
    </source>
</evidence>
<proteinExistence type="predicted"/>
<dbReference type="InterPro" id="IPR051130">
    <property type="entry name" value="Mito_struct-func_regulator"/>
</dbReference>
<dbReference type="InterPro" id="IPR004147">
    <property type="entry name" value="ABC1_dom"/>
</dbReference>
<dbReference type="Gene3D" id="1.10.510.10">
    <property type="entry name" value="Transferase(Phosphotransferase) domain 1"/>
    <property type="match status" value="1"/>
</dbReference>
<dbReference type="Pfam" id="PF03109">
    <property type="entry name" value="ABC1"/>
    <property type="match status" value="1"/>
</dbReference>
<gene>
    <name evidence="2" type="ORF">F8C82_04715</name>
</gene>
<dbReference type="GO" id="GO:0016301">
    <property type="term" value="F:kinase activity"/>
    <property type="evidence" value="ECO:0007669"/>
    <property type="project" value="UniProtKB-KW"/>
</dbReference>
<dbReference type="EMBL" id="WBVQ01000001">
    <property type="protein sequence ID" value="KAB2817709.1"/>
    <property type="molecule type" value="Genomic_DNA"/>
</dbReference>
<dbReference type="SUPFAM" id="SSF56112">
    <property type="entry name" value="Protein kinase-like (PK-like)"/>
    <property type="match status" value="1"/>
</dbReference>
<protein>
    <submittedName>
        <fullName evidence="2">AarF/ABC1/UbiB kinase family protein</fullName>
    </submittedName>
</protein>
<dbReference type="OrthoDB" id="9795390at2"/>
<keyword evidence="2" id="KW-0418">Kinase</keyword>